<sequence length="276" mass="30025">MGRSPGQRPDFSPRQEVRMTRKEFRLPLVATALLGTLLVATQAQAKPGPQAPHELHVQAQSTLNVAPDMARLNARLWERTPAVAQSEAGNDAQALGDARERLESRTGDLIDALEDAGVESRDIQAGSLNVRPEIMIQPQGDDDAEPRVRTQVERPVSVTIRDLEHLPRILDALTAAGVDALDGVEYDLADRDAASDKALTQALERARQKAQLMADTLEVKLGRVVRVEETQAPDYTPRPMMMRAESADAKAAPQYRAGEIGIDAGVSVTWTIEDGS</sequence>
<dbReference type="InterPro" id="IPR052022">
    <property type="entry name" value="26kDa_periplasmic_antigen"/>
</dbReference>
<accession>Q1QXG4</accession>
<dbReference type="PANTHER" id="PTHR34387:SF2">
    <property type="entry name" value="SLR1258 PROTEIN"/>
    <property type="match status" value="1"/>
</dbReference>
<dbReference type="EMBL" id="CP000285">
    <property type="protein sequence ID" value="ABE58844.1"/>
    <property type="molecule type" value="Genomic_DNA"/>
</dbReference>
<name>Q1QXG4_CHRI1</name>
<dbReference type="Pfam" id="PF04402">
    <property type="entry name" value="SIMPL"/>
    <property type="match status" value="1"/>
</dbReference>
<dbReference type="PANTHER" id="PTHR34387">
    <property type="entry name" value="SLR1258 PROTEIN"/>
    <property type="match status" value="1"/>
</dbReference>
<dbReference type="InterPro" id="IPR007497">
    <property type="entry name" value="SIMPL/DUF541"/>
</dbReference>
<evidence type="ECO:0000313" key="1">
    <source>
        <dbReference type="EMBL" id="ABE58844.1"/>
    </source>
</evidence>
<dbReference type="Proteomes" id="UP000000239">
    <property type="component" value="Chromosome"/>
</dbReference>
<evidence type="ECO:0000313" key="2">
    <source>
        <dbReference type="Proteomes" id="UP000000239"/>
    </source>
</evidence>
<organism evidence="1 2">
    <name type="scientific">Chromohalobacter israelensis (strain ATCC BAA-138 / DSM 3043 / CIP 106854 / NCIMB 13768 / 1H11)</name>
    <name type="common">Chromohalobacter salexigens</name>
    <dbReference type="NCBI Taxonomy" id="290398"/>
    <lineage>
        <taxon>Bacteria</taxon>
        <taxon>Pseudomonadati</taxon>
        <taxon>Pseudomonadota</taxon>
        <taxon>Gammaproteobacteria</taxon>
        <taxon>Oceanospirillales</taxon>
        <taxon>Halomonadaceae</taxon>
        <taxon>Chromohalobacter</taxon>
    </lineage>
</organism>
<protein>
    <recommendedName>
        <fullName evidence="3">SIMPL domain-containing protein</fullName>
    </recommendedName>
</protein>
<dbReference type="eggNOG" id="COG2968">
    <property type="taxonomic scope" value="Bacteria"/>
</dbReference>
<dbReference type="STRING" id="290398.Csal_1491"/>
<dbReference type="HOGENOM" id="CLU_975803_0_0_6"/>
<proteinExistence type="predicted"/>
<reference evidence="1 2" key="1">
    <citation type="journal article" date="2011" name="Stand. Genomic Sci.">
        <title>Complete genome sequence of the halophilic and highly halotolerant Chromohalobacter salexigens type strain (1H11(T)).</title>
        <authorList>
            <person name="Copeland A."/>
            <person name="O'Connor K."/>
            <person name="Lucas S."/>
            <person name="Lapidus A."/>
            <person name="Berry K.W."/>
            <person name="Detter J.C."/>
            <person name="Del Rio T.G."/>
            <person name="Hammon N."/>
            <person name="Dalin E."/>
            <person name="Tice H."/>
            <person name="Pitluck S."/>
            <person name="Bruce D."/>
            <person name="Goodwin L."/>
            <person name="Han C."/>
            <person name="Tapia R."/>
            <person name="Saunders E."/>
            <person name="Schmutz J."/>
            <person name="Brettin T."/>
            <person name="Larimer F."/>
            <person name="Land M."/>
            <person name="Hauser L."/>
            <person name="Vargas C."/>
            <person name="Nieto J.J."/>
            <person name="Kyrpides N.C."/>
            <person name="Ivanova N."/>
            <person name="Goker M."/>
            <person name="Klenk H.P."/>
            <person name="Csonka L.N."/>
            <person name="Woyke T."/>
        </authorList>
    </citation>
    <scope>NUCLEOTIDE SEQUENCE [LARGE SCALE GENOMIC DNA]</scope>
    <source>
        <strain evidence="2">ATCC BAA-138 / DSM 3043 / CIP 106854 / NCIMB 13768 / 1H11</strain>
    </source>
</reference>
<gene>
    <name evidence="1" type="ordered locus">Csal_1491</name>
</gene>
<dbReference type="AlphaFoldDB" id="Q1QXG4"/>
<dbReference type="Gene3D" id="3.30.110.170">
    <property type="entry name" value="Protein of unknown function (DUF541), domain 1"/>
    <property type="match status" value="1"/>
</dbReference>
<keyword evidence="2" id="KW-1185">Reference proteome</keyword>
<evidence type="ECO:0008006" key="3">
    <source>
        <dbReference type="Google" id="ProtNLM"/>
    </source>
</evidence>
<dbReference type="KEGG" id="csa:Csal_1491"/>
<dbReference type="GO" id="GO:0006974">
    <property type="term" value="P:DNA damage response"/>
    <property type="evidence" value="ECO:0007669"/>
    <property type="project" value="TreeGrafter"/>
</dbReference>
<dbReference type="Gene3D" id="3.30.70.2970">
    <property type="entry name" value="Protein of unknown function (DUF541), domain 2"/>
    <property type="match status" value="1"/>
</dbReference>